<proteinExistence type="inferred from homology"/>
<feature type="domain" description="Methyltransferase small N-terminal" evidence="8">
    <location>
        <begin position="10"/>
        <end position="160"/>
    </location>
</feature>
<evidence type="ECO:0000256" key="2">
    <source>
        <dbReference type="ARBA" id="ARBA00022552"/>
    </source>
</evidence>
<evidence type="ECO:0000256" key="4">
    <source>
        <dbReference type="ARBA" id="ARBA00022679"/>
    </source>
</evidence>
<dbReference type="PANTHER" id="PTHR47816">
    <property type="entry name" value="RIBOSOMAL RNA SMALL SUBUNIT METHYLTRANSFERASE C"/>
    <property type="match status" value="1"/>
</dbReference>
<dbReference type="Pfam" id="PF05175">
    <property type="entry name" value="MTS"/>
    <property type="match status" value="1"/>
</dbReference>
<dbReference type="Proteomes" id="UP000199445">
    <property type="component" value="Unassembled WGS sequence"/>
</dbReference>
<dbReference type="InterPro" id="IPR007848">
    <property type="entry name" value="Small_mtfrase_dom"/>
</dbReference>
<comment type="similarity">
    <text evidence="6">Belongs to the methyltransferase superfamily. RsmC family.</text>
</comment>
<dbReference type="AlphaFoldDB" id="A0A1I3S7D9"/>
<comment type="function">
    <text evidence="6">Specifically methylates the guanine in position 1207 of 16S rRNA in the 30S particle.</text>
</comment>
<keyword evidence="3 6" id="KW-0489">Methyltransferase</keyword>
<dbReference type="GO" id="GO:0052914">
    <property type="term" value="F:16S rRNA (guanine(1207)-N(2))-methyltransferase activity"/>
    <property type="evidence" value="ECO:0007669"/>
    <property type="project" value="UniProtKB-EC"/>
</dbReference>
<comment type="subunit">
    <text evidence="6">Monomer.</text>
</comment>
<dbReference type="EMBL" id="FOSC01000003">
    <property type="protein sequence ID" value="SFJ53477.1"/>
    <property type="molecule type" value="Genomic_DNA"/>
</dbReference>
<evidence type="ECO:0000313" key="9">
    <source>
        <dbReference type="EMBL" id="SFJ53477.1"/>
    </source>
</evidence>
<dbReference type="GO" id="GO:0005737">
    <property type="term" value="C:cytoplasm"/>
    <property type="evidence" value="ECO:0007669"/>
    <property type="project" value="UniProtKB-SubCell"/>
</dbReference>
<dbReference type="InterPro" id="IPR046977">
    <property type="entry name" value="RsmC/RlmG"/>
</dbReference>
<dbReference type="SUPFAM" id="SSF53335">
    <property type="entry name" value="S-adenosyl-L-methionine-dependent methyltransferases"/>
    <property type="match status" value="1"/>
</dbReference>
<dbReference type="GO" id="GO:0003676">
    <property type="term" value="F:nucleic acid binding"/>
    <property type="evidence" value="ECO:0007669"/>
    <property type="project" value="InterPro"/>
</dbReference>
<dbReference type="RefSeq" id="WP_091702324.1">
    <property type="nucleotide sequence ID" value="NZ_BMYN01000003.1"/>
</dbReference>
<evidence type="ECO:0000313" key="10">
    <source>
        <dbReference type="Proteomes" id="UP000199445"/>
    </source>
</evidence>
<dbReference type="PROSITE" id="PS00092">
    <property type="entry name" value="N6_MTASE"/>
    <property type="match status" value="1"/>
</dbReference>
<keyword evidence="4 6" id="KW-0808">Transferase</keyword>
<comment type="subcellular location">
    <subcellularLocation>
        <location evidence="6">Cytoplasm</location>
    </subcellularLocation>
</comment>
<keyword evidence="1 6" id="KW-0963">Cytoplasm</keyword>
<evidence type="ECO:0000256" key="1">
    <source>
        <dbReference type="ARBA" id="ARBA00022490"/>
    </source>
</evidence>
<dbReference type="EC" id="2.1.1.172" evidence="6"/>
<dbReference type="InterPro" id="IPR023543">
    <property type="entry name" value="rRNA_ssu_MeTfrase_C"/>
</dbReference>
<keyword evidence="10" id="KW-1185">Reference proteome</keyword>
<accession>A0A1I3S7D9</accession>
<sequence length="353" mass="38120">MATLANTHDVLLRNRELLEGRVALLGVSDPALLSQCPGSGLAMSEHAGIYSQLAEQPGWQACFGYRCPKGQGGGFDTVVVFLPKARAELDLRLALARHLGREGATLLLIGGKKEGIAGAARQFQGAVEGAMKVDSARHCQVWLGHNQAPPASFDPSDWLQWQTLSSAGIEWPVAGLPGVFSLDGLDEGTRLLLETLSGHPLKAERVLDFACGAGVIGSWLQAFRKARAEKPGRVDGLDVQAQAVDCARATYEKNRVAGDIYASDGLAGLEGRWQAVVSNPPFHSGIKTDTSMTEQFLAQVARHLEPGGELRLVANSFLPYEALINRHIGPAEKLAQNRRFTVYRAFRQLPARR</sequence>
<dbReference type="Pfam" id="PF08468">
    <property type="entry name" value="MTS_N"/>
    <property type="match status" value="1"/>
</dbReference>
<dbReference type="InterPro" id="IPR013675">
    <property type="entry name" value="Mtase_sm_N"/>
</dbReference>
<keyword evidence="5 6" id="KW-0949">S-adenosyl-L-methionine</keyword>
<dbReference type="Gene3D" id="3.40.50.150">
    <property type="entry name" value="Vaccinia Virus protein VP39"/>
    <property type="match status" value="2"/>
</dbReference>
<dbReference type="InterPro" id="IPR002052">
    <property type="entry name" value="DNA_methylase_N6_adenine_CS"/>
</dbReference>
<dbReference type="InterPro" id="IPR029063">
    <property type="entry name" value="SAM-dependent_MTases_sf"/>
</dbReference>
<dbReference type="OrthoDB" id="9816072at2"/>
<reference evidence="9 10" key="1">
    <citation type="submission" date="2016-10" db="EMBL/GenBank/DDBJ databases">
        <authorList>
            <person name="de Groot N.N."/>
        </authorList>
    </citation>
    <scope>NUCLEOTIDE SEQUENCE [LARGE SCALE GENOMIC DNA]</scope>
    <source>
        <strain evidence="9 10">IBRC-M 10445</strain>
    </source>
</reference>
<evidence type="ECO:0000259" key="7">
    <source>
        <dbReference type="Pfam" id="PF05175"/>
    </source>
</evidence>
<evidence type="ECO:0000256" key="3">
    <source>
        <dbReference type="ARBA" id="ARBA00022603"/>
    </source>
</evidence>
<keyword evidence="2 6" id="KW-0698">rRNA processing</keyword>
<dbReference type="CDD" id="cd02440">
    <property type="entry name" value="AdoMet_MTases"/>
    <property type="match status" value="1"/>
</dbReference>
<protein>
    <recommendedName>
        <fullName evidence="6">Ribosomal RNA small subunit methyltransferase C</fullName>
        <ecNumber evidence="6">2.1.1.172</ecNumber>
    </recommendedName>
    <alternativeName>
        <fullName evidence="6">16S rRNA m2G1207 methyltransferase</fullName>
    </alternativeName>
    <alternativeName>
        <fullName evidence="6">rRNA (guanine-N(2)-)-methyltransferase RsmC</fullName>
    </alternativeName>
</protein>
<evidence type="ECO:0000259" key="8">
    <source>
        <dbReference type="Pfam" id="PF08468"/>
    </source>
</evidence>
<dbReference type="PANTHER" id="PTHR47816:SF4">
    <property type="entry name" value="RIBOSOMAL RNA SMALL SUBUNIT METHYLTRANSFERASE C"/>
    <property type="match status" value="1"/>
</dbReference>
<name>A0A1I3S7D9_9GAMM</name>
<comment type="catalytic activity">
    <reaction evidence="6">
        <text>guanosine(1207) in 16S rRNA + S-adenosyl-L-methionine = N(2)-methylguanosine(1207) in 16S rRNA + S-adenosyl-L-homocysteine + H(+)</text>
        <dbReference type="Rhea" id="RHEA:42736"/>
        <dbReference type="Rhea" id="RHEA-COMP:10213"/>
        <dbReference type="Rhea" id="RHEA-COMP:10214"/>
        <dbReference type="ChEBI" id="CHEBI:15378"/>
        <dbReference type="ChEBI" id="CHEBI:57856"/>
        <dbReference type="ChEBI" id="CHEBI:59789"/>
        <dbReference type="ChEBI" id="CHEBI:74269"/>
        <dbReference type="ChEBI" id="CHEBI:74481"/>
        <dbReference type="EC" id="2.1.1.172"/>
    </reaction>
</comment>
<evidence type="ECO:0000256" key="6">
    <source>
        <dbReference type="HAMAP-Rule" id="MF_01862"/>
    </source>
</evidence>
<feature type="domain" description="Methyltransferase small" evidence="7">
    <location>
        <begin position="172"/>
        <end position="344"/>
    </location>
</feature>
<evidence type="ECO:0000256" key="5">
    <source>
        <dbReference type="ARBA" id="ARBA00022691"/>
    </source>
</evidence>
<gene>
    <name evidence="6" type="primary">rsmC</name>
    <name evidence="9" type="ORF">SAMN05216429_103200</name>
</gene>
<dbReference type="HAMAP" id="MF_01862">
    <property type="entry name" value="16SrRNA_methyltr_C"/>
    <property type="match status" value="1"/>
</dbReference>
<organism evidence="9 10">
    <name type="scientific">Marinobacter persicus</name>
    <dbReference type="NCBI Taxonomy" id="930118"/>
    <lineage>
        <taxon>Bacteria</taxon>
        <taxon>Pseudomonadati</taxon>
        <taxon>Pseudomonadota</taxon>
        <taxon>Gammaproteobacteria</taxon>
        <taxon>Pseudomonadales</taxon>
        <taxon>Marinobacteraceae</taxon>
        <taxon>Marinobacter</taxon>
    </lineage>
</organism>